<dbReference type="FunFam" id="3.40.50.300:FF:000134">
    <property type="entry name" value="Iron-enterobactin ABC transporter ATP-binding protein"/>
    <property type="match status" value="1"/>
</dbReference>
<dbReference type="Pfam" id="PF00005">
    <property type="entry name" value="ABC_tran"/>
    <property type="match status" value="1"/>
</dbReference>
<dbReference type="InterPro" id="IPR027417">
    <property type="entry name" value="P-loop_NTPase"/>
</dbReference>
<sequence>MDKVIKFKNVSFGYEDKTILEEINFNIEQGDYIGIVGPNGAGKSTMLKLIINQVSPIKGNIELLGNDIKNFNKWEKIGYVNQKSNSFTSSFPATVTEVVSMNLSSKIGLFKHIKKHHLDEVYKVLKLVGLYEYKDRLIGSLSGGQQQKVFIARALIKSPKILILDEPTVGIDVNGQKEFYEILNKLNSKLGLTIIIVSHDLFIVKKEVKKIAFIKDKKVKVMKNTKDDINNDILIDLFDM</sequence>
<dbReference type="InterPro" id="IPR003593">
    <property type="entry name" value="AAA+_ATPase"/>
</dbReference>
<dbReference type="RefSeq" id="WP_095406866.1">
    <property type="nucleotide sequence ID" value="NZ_NOJZ02000014.1"/>
</dbReference>
<dbReference type="SMART" id="SM00382">
    <property type="entry name" value="AAA"/>
    <property type="match status" value="1"/>
</dbReference>
<accession>A0A371ISB0</accession>
<organism evidence="6 7">
    <name type="scientific">Romboutsia maritimum</name>
    <dbReference type="NCBI Taxonomy" id="2020948"/>
    <lineage>
        <taxon>Bacteria</taxon>
        <taxon>Bacillati</taxon>
        <taxon>Bacillota</taxon>
        <taxon>Clostridia</taxon>
        <taxon>Peptostreptococcales</taxon>
        <taxon>Peptostreptococcaceae</taxon>
        <taxon>Romboutsia</taxon>
    </lineage>
</organism>
<feature type="domain" description="ABC transporter" evidence="5">
    <location>
        <begin position="5"/>
        <end position="237"/>
    </location>
</feature>
<evidence type="ECO:0000313" key="7">
    <source>
        <dbReference type="Proteomes" id="UP000243494"/>
    </source>
</evidence>
<dbReference type="PANTHER" id="PTHR42734:SF17">
    <property type="entry name" value="METAL TRANSPORT SYSTEM ATP-BINDING PROTEIN TM_0124-RELATED"/>
    <property type="match status" value="1"/>
</dbReference>
<name>A0A371ISB0_9FIRM</name>
<dbReference type="Proteomes" id="UP000243494">
    <property type="component" value="Unassembled WGS sequence"/>
</dbReference>
<keyword evidence="7" id="KW-1185">Reference proteome</keyword>
<dbReference type="PROSITE" id="PS00211">
    <property type="entry name" value="ABC_TRANSPORTER_1"/>
    <property type="match status" value="1"/>
</dbReference>
<keyword evidence="3" id="KW-0547">Nucleotide-binding</keyword>
<gene>
    <name evidence="6" type="ORF">CHF27_008850</name>
</gene>
<dbReference type="PROSITE" id="PS50893">
    <property type="entry name" value="ABC_TRANSPORTER_2"/>
    <property type="match status" value="1"/>
</dbReference>
<evidence type="ECO:0000256" key="2">
    <source>
        <dbReference type="ARBA" id="ARBA00022448"/>
    </source>
</evidence>
<dbReference type="InterPro" id="IPR050153">
    <property type="entry name" value="Metal_Ion_Import_ABC"/>
</dbReference>
<evidence type="ECO:0000313" key="6">
    <source>
        <dbReference type="EMBL" id="RDY23345.1"/>
    </source>
</evidence>
<evidence type="ECO:0000256" key="4">
    <source>
        <dbReference type="ARBA" id="ARBA00022840"/>
    </source>
</evidence>
<keyword evidence="2" id="KW-0813">Transport</keyword>
<dbReference type="CDD" id="cd03235">
    <property type="entry name" value="ABC_Metallic_Cations"/>
    <property type="match status" value="1"/>
</dbReference>
<dbReference type="InterPro" id="IPR017871">
    <property type="entry name" value="ABC_transporter-like_CS"/>
</dbReference>
<comment type="caution">
    <text evidence="6">The sequence shown here is derived from an EMBL/GenBank/DDBJ whole genome shotgun (WGS) entry which is preliminary data.</text>
</comment>
<evidence type="ECO:0000256" key="3">
    <source>
        <dbReference type="ARBA" id="ARBA00022741"/>
    </source>
</evidence>
<reference evidence="6 7" key="1">
    <citation type="journal article" date="2017" name="Genome Announc.">
        <title>Draft Genome Sequence of Romboutsia maritimum sp. nov. Strain CCRI-22766(T), Isolated from Coastal Estuarine Mud.</title>
        <authorList>
            <person name="Maheux A.F."/>
            <person name="Boudreau D.K."/>
            <person name="Berube E."/>
            <person name="Boissinot M."/>
            <person name="Raymond F."/>
            <person name="Brodeur S."/>
            <person name="Corbeil J."/>
            <person name="Brightwell G."/>
            <person name="Broda D."/>
            <person name="Omar R.F."/>
            <person name="Bergeron M.G."/>
        </authorList>
    </citation>
    <scope>NUCLEOTIDE SEQUENCE [LARGE SCALE GENOMIC DNA]</scope>
    <source>
        <strain evidence="6 7">CCRI-22766</strain>
    </source>
</reference>
<evidence type="ECO:0000256" key="1">
    <source>
        <dbReference type="ARBA" id="ARBA00005417"/>
    </source>
</evidence>
<dbReference type="Gene3D" id="3.40.50.300">
    <property type="entry name" value="P-loop containing nucleotide triphosphate hydrolases"/>
    <property type="match status" value="1"/>
</dbReference>
<dbReference type="InterPro" id="IPR003439">
    <property type="entry name" value="ABC_transporter-like_ATP-bd"/>
</dbReference>
<dbReference type="GO" id="GO:0005524">
    <property type="term" value="F:ATP binding"/>
    <property type="evidence" value="ECO:0007669"/>
    <property type="project" value="UniProtKB-KW"/>
</dbReference>
<dbReference type="GO" id="GO:0016887">
    <property type="term" value="F:ATP hydrolysis activity"/>
    <property type="evidence" value="ECO:0007669"/>
    <property type="project" value="InterPro"/>
</dbReference>
<dbReference type="EMBL" id="NOJZ02000014">
    <property type="protein sequence ID" value="RDY23345.1"/>
    <property type="molecule type" value="Genomic_DNA"/>
</dbReference>
<protein>
    <submittedName>
        <fullName evidence="6">Metal ABC transporter ATP-binding protein</fullName>
    </submittedName>
</protein>
<evidence type="ECO:0000259" key="5">
    <source>
        <dbReference type="PROSITE" id="PS50893"/>
    </source>
</evidence>
<dbReference type="SUPFAM" id="SSF52540">
    <property type="entry name" value="P-loop containing nucleoside triphosphate hydrolases"/>
    <property type="match status" value="1"/>
</dbReference>
<comment type="similarity">
    <text evidence="1">Belongs to the ABC transporter superfamily.</text>
</comment>
<dbReference type="OrthoDB" id="9806726at2"/>
<dbReference type="AlphaFoldDB" id="A0A371ISB0"/>
<keyword evidence="4 6" id="KW-0067">ATP-binding</keyword>
<proteinExistence type="inferred from homology"/>
<dbReference type="PANTHER" id="PTHR42734">
    <property type="entry name" value="METAL TRANSPORT SYSTEM ATP-BINDING PROTEIN TM_0124-RELATED"/>
    <property type="match status" value="1"/>
</dbReference>